<reference evidence="1 2" key="1">
    <citation type="submission" date="2016-08" db="EMBL/GenBank/DDBJ databases">
        <authorList>
            <consortium name="Lentinula edodes genome sequencing consortium"/>
            <person name="Sakamoto Y."/>
            <person name="Nakade K."/>
            <person name="Sato S."/>
            <person name="Yoshida Y."/>
            <person name="Miyazaki K."/>
            <person name="Natsume S."/>
            <person name="Konno N."/>
        </authorList>
    </citation>
    <scope>NUCLEOTIDE SEQUENCE [LARGE SCALE GENOMIC DNA]</scope>
    <source>
        <strain evidence="1 2">NBRC 111202</strain>
    </source>
</reference>
<evidence type="ECO:0000313" key="1">
    <source>
        <dbReference type="EMBL" id="GAW07202.1"/>
    </source>
</evidence>
<dbReference type="Proteomes" id="UP000188533">
    <property type="component" value="Unassembled WGS sequence"/>
</dbReference>
<comment type="caution">
    <text evidence="1">The sequence shown here is derived from an EMBL/GenBank/DDBJ whole genome shotgun (WGS) entry which is preliminary data.</text>
</comment>
<protein>
    <submittedName>
        <fullName evidence="1">Uncharacterized protein</fullName>
    </submittedName>
</protein>
<evidence type="ECO:0000313" key="2">
    <source>
        <dbReference type="Proteomes" id="UP000188533"/>
    </source>
</evidence>
<name>A0A1Q3EJ28_LENED</name>
<organism evidence="1 2">
    <name type="scientific">Lentinula edodes</name>
    <name type="common">Shiitake mushroom</name>
    <name type="synonym">Lentinus edodes</name>
    <dbReference type="NCBI Taxonomy" id="5353"/>
    <lineage>
        <taxon>Eukaryota</taxon>
        <taxon>Fungi</taxon>
        <taxon>Dikarya</taxon>
        <taxon>Basidiomycota</taxon>
        <taxon>Agaricomycotina</taxon>
        <taxon>Agaricomycetes</taxon>
        <taxon>Agaricomycetidae</taxon>
        <taxon>Agaricales</taxon>
        <taxon>Marasmiineae</taxon>
        <taxon>Omphalotaceae</taxon>
        <taxon>Lentinula</taxon>
    </lineage>
</organism>
<sequence length="82" mass="9020">MLSDSDASVWITVGKIPRVVGHGISAASFQIAPVPPTPFRQELRLNFELWANGLSSRPPCRRLRLLISLRRPHGTNHPGLVG</sequence>
<reference evidence="1 2" key="2">
    <citation type="submission" date="2017-02" db="EMBL/GenBank/DDBJ databases">
        <title>A genome survey and senescence transcriptome analysis in Lentinula edodes.</title>
        <authorList>
            <person name="Sakamoto Y."/>
            <person name="Nakade K."/>
            <person name="Sato S."/>
            <person name="Yoshida Y."/>
            <person name="Miyazaki K."/>
            <person name="Natsume S."/>
            <person name="Konno N."/>
        </authorList>
    </citation>
    <scope>NUCLEOTIDE SEQUENCE [LARGE SCALE GENOMIC DNA]</scope>
    <source>
        <strain evidence="1 2">NBRC 111202</strain>
    </source>
</reference>
<gene>
    <name evidence="1" type="ORF">LENED_009177</name>
</gene>
<accession>A0A1Q3EJ28</accession>
<dbReference type="AlphaFoldDB" id="A0A1Q3EJ28"/>
<proteinExistence type="predicted"/>
<keyword evidence="2" id="KW-1185">Reference proteome</keyword>
<dbReference type="EMBL" id="BDGU01000407">
    <property type="protein sequence ID" value="GAW07202.1"/>
    <property type="molecule type" value="Genomic_DNA"/>
</dbReference>